<dbReference type="SUPFAM" id="SSF69304">
    <property type="entry name" value="Tricorn protease N-terminal domain"/>
    <property type="match status" value="1"/>
</dbReference>
<protein>
    <recommendedName>
        <fullName evidence="4">WD40 repeat domain-containing protein</fullName>
    </recommendedName>
</protein>
<keyword evidence="3" id="KW-1185">Reference proteome</keyword>
<comment type="caution">
    <text evidence="2">The sequence shown here is derived from an EMBL/GenBank/DDBJ whole genome shotgun (WGS) entry which is preliminary data.</text>
</comment>
<feature type="transmembrane region" description="Helical" evidence="1">
    <location>
        <begin position="12"/>
        <end position="32"/>
    </location>
</feature>
<dbReference type="Proteomes" id="UP000739180">
    <property type="component" value="Unassembled WGS sequence"/>
</dbReference>
<evidence type="ECO:0008006" key="4">
    <source>
        <dbReference type="Google" id="ProtNLM"/>
    </source>
</evidence>
<keyword evidence="1" id="KW-0812">Transmembrane</keyword>
<organism evidence="2 3">
    <name type="scientific">Alloalcanivorax gelatiniphagus</name>
    <dbReference type="NCBI Taxonomy" id="1194167"/>
    <lineage>
        <taxon>Bacteria</taxon>
        <taxon>Pseudomonadati</taxon>
        <taxon>Pseudomonadota</taxon>
        <taxon>Gammaproteobacteria</taxon>
        <taxon>Oceanospirillales</taxon>
        <taxon>Alcanivoracaceae</taxon>
        <taxon>Alloalcanivorax</taxon>
    </lineage>
</organism>
<evidence type="ECO:0000256" key="1">
    <source>
        <dbReference type="SAM" id="Phobius"/>
    </source>
</evidence>
<evidence type="ECO:0000313" key="2">
    <source>
        <dbReference type="EMBL" id="TMW11082.1"/>
    </source>
</evidence>
<dbReference type="InterPro" id="IPR015943">
    <property type="entry name" value="WD40/YVTN_repeat-like_dom_sf"/>
</dbReference>
<dbReference type="EMBL" id="VCQT01000045">
    <property type="protein sequence ID" value="TMW11082.1"/>
    <property type="molecule type" value="Genomic_DNA"/>
</dbReference>
<keyword evidence="1" id="KW-1133">Transmembrane helix</keyword>
<proteinExistence type="predicted"/>
<evidence type="ECO:0000313" key="3">
    <source>
        <dbReference type="Proteomes" id="UP000739180"/>
    </source>
</evidence>
<reference evidence="2 3" key="1">
    <citation type="submission" date="2019-05" db="EMBL/GenBank/DDBJ databases">
        <title>Genome of Alcanivorax gelatiniphagus, an oil degrading marine bacteria.</title>
        <authorList>
            <person name="Kwon K.K."/>
        </authorList>
    </citation>
    <scope>NUCLEOTIDE SEQUENCE [LARGE SCALE GENOMIC DNA]</scope>
    <source>
        <strain evidence="2 3">MEBiC 08158</strain>
    </source>
</reference>
<keyword evidence="1" id="KW-0472">Membrane</keyword>
<gene>
    <name evidence="2" type="ORF">FGS76_17435</name>
</gene>
<dbReference type="RefSeq" id="WP_138773918.1">
    <property type="nucleotide sequence ID" value="NZ_JBHSSX010000039.1"/>
</dbReference>
<name>A0ABY2XHC6_9GAMM</name>
<sequence length="332" mass="36249">MAGSSFLARRGLWLMLAVVLALLAALLVWWLLAGQRLYGACRPLSPCGPVTTGSVAPFTMDTVGQMMAVPSSGNEVVLVGTSLPPDSERPSGWRGYVELVHMDLDGGAIGARQEIPFLHPPAWVAVSQDGDRITLVCPKNHNDSWLRKEGFESGELRDDEFCYRGAGDDALVVSAKDGHRLDTVAGMAPPGIFRADWLRGSGRDLTRLGEDWVGRIDGDDVLLYRVDDGDMRRLEPRDSLSKLYYDSGYTLSLSPDGKRLAALYADDTLRHDGSAYIRVWSMENGKQIAAFQADNRNLPRLAWSPAGDVLVAATAIGGYTISEVRVEVFRLP</sequence>
<dbReference type="Gene3D" id="2.130.10.10">
    <property type="entry name" value="YVTN repeat-like/Quinoprotein amine dehydrogenase"/>
    <property type="match status" value="1"/>
</dbReference>
<accession>A0ABY2XHC6</accession>